<dbReference type="PROSITE" id="PS50102">
    <property type="entry name" value="RRM"/>
    <property type="match status" value="1"/>
</dbReference>
<dbReference type="InterPro" id="IPR012677">
    <property type="entry name" value="Nucleotide-bd_a/b_plait_sf"/>
</dbReference>
<keyword evidence="6" id="KW-1185">Reference proteome</keyword>
<dbReference type="GO" id="GO:0042274">
    <property type="term" value="P:ribosomal small subunit biogenesis"/>
    <property type="evidence" value="ECO:0007669"/>
    <property type="project" value="TreeGrafter"/>
</dbReference>
<evidence type="ECO:0000256" key="1">
    <source>
        <dbReference type="ARBA" id="ARBA00022884"/>
    </source>
</evidence>
<proteinExistence type="predicted"/>
<name>A0A9P7KJ70_9AGAR</name>
<evidence type="ECO:0000313" key="5">
    <source>
        <dbReference type="EMBL" id="KAG5654716.1"/>
    </source>
</evidence>
<organism evidence="5 6">
    <name type="scientific">Sphagnurus paluster</name>
    <dbReference type="NCBI Taxonomy" id="117069"/>
    <lineage>
        <taxon>Eukaryota</taxon>
        <taxon>Fungi</taxon>
        <taxon>Dikarya</taxon>
        <taxon>Basidiomycota</taxon>
        <taxon>Agaricomycotina</taxon>
        <taxon>Agaricomycetes</taxon>
        <taxon>Agaricomycetidae</taxon>
        <taxon>Agaricales</taxon>
        <taxon>Tricholomatineae</taxon>
        <taxon>Lyophyllaceae</taxon>
        <taxon>Sphagnurus</taxon>
    </lineage>
</organism>
<dbReference type="PANTHER" id="PTHR23236:SF51">
    <property type="entry name" value="NUCLEOLAR PROTEIN 6"/>
    <property type="match status" value="1"/>
</dbReference>
<evidence type="ECO:0000256" key="2">
    <source>
        <dbReference type="PROSITE-ProRule" id="PRU00176"/>
    </source>
</evidence>
<feature type="compositionally biased region" description="Basic and acidic residues" evidence="3">
    <location>
        <begin position="111"/>
        <end position="121"/>
    </location>
</feature>
<evidence type="ECO:0000313" key="6">
    <source>
        <dbReference type="Proteomes" id="UP000717328"/>
    </source>
</evidence>
<dbReference type="Pfam" id="PF00076">
    <property type="entry name" value="RRM_1"/>
    <property type="match status" value="1"/>
</dbReference>
<feature type="region of interest" description="Disordered" evidence="3">
    <location>
        <begin position="288"/>
        <end position="325"/>
    </location>
</feature>
<dbReference type="InterPro" id="IPR034228">
    <property type="entry name" value="Nop6_RRM"/>
</dbReference>
<evidence type="ECO:0000256" key="3">
    <source>
        <dbReference type="SAM" id="MobiDB-lite"/>
    </source>
</evidence>
<dbReference type="SMART" id="SM00360">
    <property type="entry name" value="RRM"/>
    <property type="match status" value="1"/>
</dbReference>
<feature type="compositionally biased region" description="Polar residues" evidence="3">
    <location>
        <begin position="68"/>
        <end position="77"/>
    </location>
</feature>
<accession>A0A9P7KJ70</accession>
<dbReference type="GO" id="GO:0005730">
    <property type="term" value="C:nucleolus"/>
    <property type="evidence" value="ECO:0007669"/>
    <property type="project" value="TreeGrafter"/>
</dbReference>
<dbReference type="Proteomes" id="UP000717328">
    <property type="component" value="Unassembled WGS sequence"/>
</dbReference>
<feature type="compositionally biased region" description="Basic residues" evidence="3">
    <location>
        <begin position="298"/>
        <end position="310"/>
    </location>
</feature>
<dbReference type="PANTHER" id="PTHR23236">
    <property type="entry name" value="EUKARYOTIC TRANSLATION INITIATION FACTOR 4B/4H"/>
    <property type="match status" value="1"/>
</dbReference>
<reference evidence="5" key="2">
    <citation type="submission" date="2021-10" db="EMBL/GenBank/DDBJ databases">
        <title>Phylogenomics reveals ancestral predisposition of the termite-cultivated fungus Termitomyces towards a domesticated lifestyle.</title>
        <authorList>
            <person name="Auxier B."/>
            <person name="Grum-Grzhimaylo A."/>
            <person name="Cardenas M.E."/>
            <person name="Lodge J.D."/>
            <person name="Laessoe T."/>
            <person name="Pedersen O."/>
            <person name="Smith M.E."/>
            <person name="Kuyper T.W."/>
            <person name="Franco-Molano E.A."/>
            <person name="Baroni T.J."/>
            <person name="Aanen D.K."/>
        </authorList>
    </citation>
    <scope>NUCLEOTIDE SEQUENCE</scope>
    <source>
        <strain evidence="5">D49</strain>
    </source>
</reference>
<sequence>MGPSPKLTKKQKKGIAFRERKTGKGRSKDGTTLGEDNGLPILEDQDLLGLEVSGVEMEEVESQPPNPTATTCINVRQTKGERKAEEEGTKAKTKKRKRDADGVDDAMDGTQEAKKRTKSMDKAGGPSTNKVVAESDSKQRFILFVGNLKYTTSLEAIRKHFAACDPPPTIRLLSPKSATGKPPHKSKGCAFLEFTHRNALQQALKLHQSDLEGRMINVELTAGGGGKSEKRLEKVRERNKQLLGQRKERIEKVMDGKTVPTLPDRPQRYSATSGIEQVPVTRKTWTVGDVDDGETHRGGQRHAKRSKLRSGGKTWGTGVNAIPVG</sequence>
<reference evidence="5" key="1">
    <citation type="submission" date="2021-02" db="EMBL/GenBank/DDBJ databases">
        <authorList>
            <person name="Nieuwenhuis M."/>
            <person name="Van De Peppel L.J.J."/>
        </authorList>
    </citation>
    <scope>NUCLEOTIDE SEQUENCE</scope>
    <source>
        <strain evidence="5">D49</strain>
    </source>
</reference>
<dbReference type="OrthoDB" id="167718at2759"/>
<feature type="domain" description="RRM" evidence="4">
    <location>
        <begin position="141"/>
        <end position="223"/>
    </location>
</feature>
<dbReference type="GO" id="GO:0019843">
    <property type="term" value="F:rRNA binding"/>
    <property type="evidence" value="ECO:0007669"/>
    <property type="project" value="TreeGrafter"/>
</dbReference>
<protein>
    <recommendedName>
        <fullName evidence="4">RRM domain-containing protein</fullName>
    </recommendedName>
</protein>
<keyword evidence="1 2" id="KW-0694">RNA-binding</keyword>
<dbReference type="EMBL" id="JABCKI010000002">
    <property type="protein sequence ID" value="KAG5654716.1"/>
    <property type="molecule type" value="Genomic_DNA"/>
</dbReference>
<dbReference type="CDD" id="cd12400">
    <property type="entry name" value="RRM_Nop6"/>
    <property type="match status" value="1"/>
</dbReference>
<comment type="caution">
    <text evidence="5">The sequence shown here is derived from an EMBL/GenBank/DDBJ whole genome shotgun (WGS) entry which is preliminary data.</text>
</comment>
<gene>
    <name evidence="5" type="ORF">H0H81_007472</name>
</gene>
<evidence type="ECO:0000259" key="4">
    <source>
        <dbReference type="PROSITE" id="PS50102"/>
    </source>
</evidence>
<dbReference type="InterPro" id="IPR000504">
    <property type="entry name" value="RRM_dom"/>
</dbReference>
<feature type="compositionally biased region" description="Basic and acidic residues" evidence="3">
    <location>
        <begin position="16"/>
        <end position="29"/>
    </location>
</feature>
<dbReference type="InterPro" id="IPR035979">
    <property type="entry name" value="RBD_domain_sf"/>
</dbReference>
<dbReference type="SUPFAM" id="SSF54928">
    <property type="entry name" value="RNA-binding domain, RBD"/>
    <property type="match status" value="1"/>
</dbReference>
<dbReference type="AlphaFoldDB" id="A0A9P7KJ70"/>
<feature type="compositionally biased region" description="Basic and acidic residues" evidence="3">
    <location>
        <begin position="78"/>
        <end position="90"/>
    </location>
</feature>
<feature type="region of interest" description="Disordered" evidence="3">
    <location>
        <begin position="1"/>
        <end position="132"/>
    </location>
</feature>
<dbReference type="Gene3D" id="3.30.70.330">
    <property type="match status" value="1"/>
</dbReference>